<sequence>MSQYYVAVQYDSETLAPARILGAGRTESEAIDDAVSDIANEFDREFFAGVFSEGDHGTEPCTEVIFNEFRKSGEPKEFGVTKDRIVCTKREKDELELATATERKI</sequence>
<proteinExistence type="predicted"/>
<reference evidence="1 2" key="1">
    <citation type="journal article" date="2019" name="Syst. Appl. Microbiol.">
        <title>Microvirga tunisiensis sp. nov., a root nodule symbiotic bacterium isolated from Lupinus micranthus and L. luteus grown in Northern Tunisia.</title>
        <authorList>
            <person name="Msaddak A."/>
            <person name="Rejili M."/>
            <person name="Duran D."/>
            <person name="Mars M."/>
            <person name="Palacios J.M."/>
            <person name="Ruiz-Argueso T."/>
            <person name="Rey L."/>
            <person name="Imperial J."/>
        </authorList>
    </citation>
    <scope>NUCLEOTIDE SEQUENCE [LARGE SCALE GENOMIC DNA]</scope>
    <source>
        <strain evidence="1 2">Lmie10</strain>
    </source>
</reference>
<evidence type="ECO:0000313" key="2">
    <source>
        <dbReference type="Proteomes" id="UP000403266"/>
    </source>
</evidence>
<protein>
    <submittedName>
        <fullName evidence="1">Uncharacterized protein</fullName>
    </submittedName>
</protein>
<evidence type="ECO:0000313" key="1">
    <source>
        <dbReference type="EMBL" id="MPR23749.1"/>
    </source>
</evidence>
<gene>
    <name evidence="1" type="ORF">FS320_00580</name>
</gene>
<name>A0A5N7MBX5_9HYPH</name>
<dbReference type="RefSeq" id="WP_152708654.1">
    <property type="nucleotide sequence ID" value="NZ_VOSJ01000001.1"/>
</dbReference>
<dbReference type="AlphaFoldDB" id="A0A5N7MBX5"/>
<comment type="caution">
    <text evidence="1">The sequence shown here is derived from an EMBL/GenBank/DDBJ whole genome shotgun (WGS) entry which is preliminary data.</text>
</comment>
<accession>A0A5N7MBX5</accession>
<dbReference type="EMBL" id="VOSK01000001">
    <property type="protein sequence ID" value="MPR23749.1"/>
    <property type="molecule type" value="Genomic_DNA"/>
</dbReference>
<dbReference type="Proteomes" id="UP000403266">
    <property type="component" value="Unassembled WGS sequence"/>
</dbReference>
<keyword evidence="2" id="KW-1185">Reference proteome</keyword>
<organism evidence="1 2">
    <name type="scientific">Microvirga tunisiensis</name>
    <dbReference type="NCBI Taxonomy" id="2108360"/>
    <lineage>
        <taxon>Bacteria</taxon>
        <taxon>Pseudomonadati</taxon>
        <taxon>Pseudomonadota</taxon>
        <taxon>Alphaproteobacteria</taxon>
        <taxon>Hyphomicrobiales</taxon>
        <taxon>Methylobacteriaceae</taxon>
        <taxon>Microvirga</taxon>
    </lineage>
</organism>